<evidence type="ECO:0000256" key="4">
    <source>
        <dbReference type="ARBA" id="ARBA00022801"/>
    </source>
</evidence>
<comment type="similarity">
    <text evidence="1">Belongs to the RecJ family.</text>
</comment>
<protein>
    <recommendedName>
        <fullName evidence="2">Single-stranded-DNA-specific exonuclease RecJ</fullName>
    </recommendedName>
</protein>
<dbReference type="InterPro" id="IPR038763">
    <property type="entry name" value="DHH_sf"/>
</dbReference>
<dbReference type="Gene3D" id="3.10.310.30">
    <property type="match status" value="1"/>
</dbReference>
<evidence type="ECO:0000256" key="1">
    <source>
        <dbReference type="ARBA" id="ARBA00005915"/>
    </source>
</evidence>
<feature type="coiled-coil region" evidence="6">
    <location>
        <begin position="343"/>
        <end position="370"/>
    </location>
</feature>
<dbReference type="Gene3D" id="3.90.1640.30">
    <property type="match status" value="1"/>
</dbReference>
<dbReference type="Pfam" id="PF01368">
    <property type="entry name" value="DHH"/>
    <property type="match status" value="1"/>
</dbReference>
<evidence type="ECO:0000259" key="7">
    <source>
        <dbReference type="Pfam" id="PF01368"/>
    </source>
</evidence>
<dbReference type="GO" id="GO:0008409">
    <property type="term" value="F:5'-3' exonuclease activity"/>
    <property type="evidence" value="ECO:0007669"/>
    <property type="project" value="InterPro"/>
</dbReference>
<dbReference type="Pfam" id="PF17768">
    <property type="entry name" value="RecJ_OB"/>
    <property type="match status" value="1"/>
</dbReference>
<sequence length="713" mass="76917">MTTYRAWNLKPLDRSALKELTAAIAQQSTEELESRAMETMDGEPWSEEKYQMTLAAQQKEAGLLAGILAARGITDPAEALTLLSGEEELTDPMLLTDMDKACARILDAIDREETIVVFGDYDVDGVTATALLYQHLKGMGANVKCMLPSREGDGYGLSKNAIQSIHDKGCQLIVTVDNGISALEEAEFAASLGVDLIVTDHHLPHDTLPKAVAVVDPRRADDTSPFKGLCGAGVAFKLCAALDGCPPEEMLDYCGDLAAVGTVADVMPLTGENRTLVKAGLHLLQHSDRPGLLALLDEVGLGGKPVTAENVSYAIAPRINAAGRMDSAVTALQLVLCEDEERAAELAHKLNEINATRQETEGEIAKAAQAQLEAEPAILEDRVILIWGRDWHPGVIGIVASRLVEKTGRPVIVVSIDEHGEGKGSGRSVQGFNLHACIASCEDLLLRFGGHAMAAGLSVREENLPELRRRLNEWAARECPVLVTPPLECDLSIHLDRITVESVRRLDQLAPYGAENPAPVFLLEKAVVEGVYPVSEGRHCRLRLRQGNACIYAVWFGMHPEQLPYATGDVVDAALSLSVYEAARGAQLSGRILELHPAGFGNAAAQQTALVQALRRGSPLTAQQRALIAPERSDIITVYRELQARRWHAEDMQPLFAKLGEEHAGKTLVALTALEQVGLIAAVERGGAKFWELVPTAGKKNLADAPILKCLEE</sequence>
<proteinExistence type="inferred from homology"/>
<dbReference type="InterPro" id="IPR001667">
    <property type="entry name" value="DDH_dom"/>
</dbReference>
<keyword evidence="3" id="KW-0540">Nuclease</keyword>
<name>A0A291T8I5_9FIRM</name>
<dbReference type="InterPro" id="IPR004610">
    <property type="entry name" value="RecJ"/>
</dbReference>
<keyword evidence="5 10" id="KW-0269">Exonuclease</keyword>
<evidence type="ECO:0000256" key="6">
    <source>
        <dbReference type="SAM" id="Coils"/>
    </source>
</evidence>
<dbReference type="GO" id="GO:0003676">
    <property type="term" value="F:nucleic acid binding"/>
    <property type="evidence" value="ECO:0007669"/>
    <property type="project" value="InterPro"/>
</dbReference>
<feature type="domain" description="DDH" evidence="7">
    <location>
        <begin position="114"/>
        <end position="262"/>
    </location>
</feature>
<dbReference type="EMBL" id="CP023819">
    <property type="protein sequence ID" value="ATL89449.1"/>
    <property type="molecule type" value="Genomic_DNA"/>
</dbReference>
<dbReference type="InterPro" id="IPR051673">
    <property type="entry name" value="SSDNA_exonuclease_RecJ"/>
</dbReference>
<reference evidence="10 11" key="1">
    <citation type="submission" date="2017-10" db="EMBL/GenBank/DDBJ databases">
        <title>Complete Genome Sequence of Faecalibacterium prausnitzii isolated from the gut of healthy adult Indian.</title>
        <authorList>
            <person name="Bag S."/>
            <person name="Ghosh T.S."/>
            <person name="Das B."/>
        </authorList>
    </citation>
    <scope>NUCLEOTIDE SEQUENCE [LARGE SCALE GENOMIC DNA]</scope>
    <source>
        <strain evidence="10 11">Indica</strain>
    </source>
</reference>
<dbReference type="Proteomes" id="UP000223709">
    <property type="component" value="Chromosome"/>
</dbReference>
<dbReference type="PANTHER" id="PTHR30255:SF2">
    <property type="entry name" value="SINGLE-STRANDED-DNA-SPECIFIC EXONUCLEASE RECJ"/>
    <property type="match status" value="1"/>
</dbReference>
<evidence type="ECO:0000256" key="5">
    <source>
        <dbReference type="ARBA" id="ARBA00022839"/>
    </source>
</evidence>
<keyword evidence="6" id="KW-0175">Coiled coil</keyword>
<dbReference type="GO" id="GO:0006310">
    <property type="term" value="P:DNA recombination"/>
    <property type="evidence" value="ECO:0007669"/>
    <property type="project" value="InterPro"/>
</dbReference>
<evidence type="ECO:0000256" key="2">
    <source>
        <dbReference type="ARBA" id="ARBA00019841"/>
    </source>
</evidence>
<feature type="domain" description="DHHA1" evidence="8">
    <location>
        <begin position="385"/>
        <end position="476"/>
    </location>
</feature>
<keyword evidence="4" id="KW-0378">Hydrolase</keyword>
<dbReference type="AlphaFoldDB" id="A0A291T8I5"/>
<dbReference type="InterPro" id="IPR003156">
    <property type="entry name" value="DHHA1_dom"/>
</dbReference>
<dbReference type="SUPFAM" id="SSF64182">
    <property type="entry name" value="DHH phosphoesterases"/>
    <property type="match status" value="1"/>
</dbReference>
<evidence type="ECO:0000313" key="11">
    <source>
        <dbReference type="Proteomes" id="UP000223709"/>
    </source>
</evidence>
<dbReference type="PANTHER" id="PTHR30255">
    <property type="entry name" value="SINGLE-STRANDED-DNA-SPECIFIC EXONUCLEASE RECJ"/>
    <property type="match status" value="1"/>
</dbReference>
<gene>
    <name evidence="10" type="primary">recJ</name>
    <name evidence="10" type="ORF">CRH10_03530</name>
</gene>
<dbReference type="RefSeq" id="WP_098922855.1">
    <property type="nucleotide sequence ID" value="NZ_CP023819.1"/>
</dbReference>
<accession>A0A291T8I5</accession>
<dbReference type="NCBIfam" id="TIGR00644">
    <property type="entry name" value="recJ"/>
    <property type="match status" value="1"/>
</dbReference>
<dbReference type="GO" id="GO:0006281">
    <property type="term" value="P:DNA repair"/>
    <property type="evidence" value="ECO:0007669"/>
    <property type="project" value="InterPro"/>
</dbReference>
<evidence type="ECO:0000259" key="8">
    <source>
        <dbReference type="Pfam" id="PF02272"/>
    </source>
</evidence>
<evidence type="ECO:0000259" key="9">
    <source>
        <dbReference type="Pfam" id="PF17768"/>
    </source>
</evidence>
<dbReference type="Pfam" id="PF02272">
    <property type="entry name" value="DHHA1"/>
    <property type="match status" value="1"/>
</dbReference>
<feature type="domain" description="RecJ OB" evidence="9">
    <location>
        <begin position="489"/>
        <end position="581"/>
    </location>
</feature>
<organism evidence="10 11">
    <name type="scientific">Faecalibacterium prausnitzii</name>
    <dbReference type="NCBI Taxonomy" id="853"/>
    <lineage>
        <taxon>Bacteria</taxon>
        <taxon>Bacillati</taxon>
        <taxon>Bacillota</taxon>
        <taxon>Clostridia</taxon>
        <taxon>Eubacteriales</taxon>
        <taxon>Oscillospiraceae</taxon>
        <taxon>Faecalibacterium</taxon>
    </lineage>
</organism>
<evidence type="ECO:0000256" key="3">
    <source>
        <dbReference type="ARBA" id="ARBA00022722"/>
    </source>
</evidence>
<evidence type="ECO:0000313" key="10">
    <source>
        <dbReference type="EMBL" id="ATL89449.1"/>
    </source>
</evidence>
<dbReference type="InterPro" id="IPR041122">
    <property type="entry name" value="RecJ_OB"/>
</dbReference>